<comment type="caution">
    <text evidence="2">The sequence shown here is derived from an EMBL/GenBank/DDBJ whole genome shotgun (WGS) entry which is preliminary data.</text>
</comment>
<keyword evidence="1" id="KW-0175">Coiled coil</keyword>
<reference evidence="2" key="1">
    <citation type="submission" date="2020-08" db="EMBL/GenBank/DDBJ databases">
        <title>Genome public.</title>
        <authorList>
            <person name="Liu C."/>
            <person name="Sun Q."/>
        </authorList>
    </citation>
    <scope>NUCLEOTIDE SEQUENCE</scope>
    <source>
        <strain evidence="2">NSJ-40</strain>
    </source>
</reference>
<dbReference type="EMBL" id="JACRSN010000007">
    <property type="protein sequence ID" value="MBC8533579.1"/>
    <property type="molecule type" value="Genomic_DNA"/>
</dbReference>
<keyword evidence="3" id="KW-1185">Reference proteome</keyword>
<proteinExistence type="predicted"/>
<dbReference type="RefSeq" id="WP_249319080.1">
    <property type="nucleotide sequence ID" value="NZ_JACRSN010000007.1"/>
</dbReference>
<gene>
    <name evidence="2" type="ORF">IAG03_06080</name>
</gene>
<name>A0A926DA28_9FIRM</name>
<dbReference type="Proteomes" id="UP000651482">
    <property type="component" value="Unassembled WGS sequence"/>
</dbReference>
<sequence>MRVNCREQIANPAEPVNGQDERRKCGAPVVHMEEIDKAAMDYLHDLLSAKNQKKIADAMRAYKGAEGERLKDFNTILRRKIKEKQDEYNNLLQNLSSGALPPAVLEDIGNHMQEIKAQIDVLKAAEPPKDYTVEQIKAWLDTVKAAPDRDAVRLLIARIDVINSTEKEKAAFSIHSTLNTVLGDLGCGGRI</sequence>
<evidence type="ECO:0000256" key="1">
    <source>
        <dbReference type="SAM" id="Coils"/>
    </source>
</evidence>
<dbReference type="AlphaFoldDB" id="A0A926DA28"/>
<evidence type="ECO:0000313" key="2">
    <source>
        <dbReference type="EMBL" id="MBC8533579.1"/>
    </source>
</evidence>
<accession>A0A926DA28</accession>
<organism evidence="2 3">
    <name type="scientific">Yeguia hominis</name>
    <dbReference type="NCBI Taxonomy" id="2763662"/>
    <lineage>
        <taxon>Bacteria</taxon>
        <taxon>Bacillati</taxon>
        <taxon>Bacillota</taxon>
        <taxon>Clostridia</taxon>
        <taxon>Eubacteriales</taxon>
        <taxon>Yeguiaceae</taxon>
        <taxon>Yeguia</taxon>
    </lineage>
</organism>
<evidence type="ECO:0000313" key="3">
    <source>
        <dbReference type="Proteomes" id="UP000651482"/>
    </source>
</evidence>
<feature type="coiled-coil region" evidence="1">
    <location>
        <begin position="74"/>
        <end position="125"/>
    </location>
</feature>
<protein>
    <submittedName>
        <fullName evidence="2">Uncharacterized protein</fullName>
    </submittedName>
</protein>